<dbReference type="RefSeq" id="WP_017511096.1">
    <property type="nucleotide sequence ID" value="NZ_CP037900.1"/>
</dbReference>
<protein>
    <submittedName>
        <fullName evidence="1">Uncharacterized protein</fullName>
    </submittedName>
</protein>
<accession>A0A132HH23</accession>
<proteinExistence type="predicted"/>
<reference evidence="1 2" key="1">
    <citation type="submission" date="2019-03" db="EMBL/GenBank/DDBJ databases">
        <title>Comparative insights into the high quality Complete genome sequence of highly metal resistant Cupriavidus metallidurans strain BS1 isolated from a gold-copper mine.</title>
        <authorList>
            <person name="Mazhar H.S."/>
            <person name="Rensing C."/>
        </authorList>
    </citation>
    <scope>NUCLEOTIDE SEQUENCE [LARGE SCALE GENOMIC DNA]</scope>
    <source>
        <strain evidence="1 2">BS1</strain>
    </source>
</reference>
<evidence type="ECO:0000313" key="1">
    <source>
        <dbReference type="EMBL" id="QBP08649.1"/>
    </source>
</evidence>
<dbReference type="Proteomes" id="UP000253772">
    <property type="component" value="Chromosome c1"/>
</dbReference>
<organism evidence="1 2">
    <name type="scientific">Cupriavidus metallidurans</name>
    <dbReference type="NCBI Taxonomy" id="119219"/>
    <lineage>
        <taxon>Bacteria</taxon>
        <taxon>Pseudomonadati</taxon>
        <taxon>Pseudomonadota</taxon>
        <taxon>Betaproteobacteria</taxon>
        <taxon>Burkholderiales</taxon>
        <taxon>Burkholderiaceae</taxon>
        <taxon>Cupriavidus</taxon>
    </lineage>
</organism>
<evidence type="ECO:0000313" key="2">
    <source>
        <dbReference type="Proteomes" id="UP000253772"/>
    </source>
</evidence>
<dbReference type="EMBL" id="CP037900">
    <property type="protein sequence ID" value="QBP08649.1"/>
    <property type="molecule type" value="Genomic_DNA"/>
</dbReference>
<dbReference type="AlphaFoldDB" id="A0A132HH23"/>
<gene>
    <name evidence="1" type="ORF">DDF84_002255</name>
</gene>
<name>A0A132HH23_9BURK</name>
<dbReference type="OrthoDB" id="8926620at2"/>
<sequence length="125" mass="13571">MPMLFSRLSLVACAATLLMSVAPAMAQETQPISGAPVRVIPADAMMARMEIVRSTDTDPMRAKLDGKAFGMAPGLRIFSTETLLMNPVTAAGKKFPVRYKLDLYGQLLTAWVMTDAEVKAWKAAH</sequence>